<reference evidence="3 4" key="1">
    <citation type="submission" date="2020-06" db="EMBL/GenBank/DDBJ databases">
        <authorList>
            <person name="Li R."/>
            <person name="Bekaert M."/>
        </authorList>
    </citation>
    <scope>NUCLEOTIDE SEQUENCE [LARGE SCALE GENOMIC DNA]</scope>
    <source>
        <strain evidence="4">wild</strain>
    </source>
</reference>
<dbReference type="OrthoDB" id="6150801at2759"/>
<dbReference type="Pfam" id="PF02037">
    <property type="entry name" value="SAP"/>
    <property type="match status" value="1"/>
</dbReference>
<proteinExistence type="predicted"/>
<dbReference type="EMBL" id="CACVKT020008264">
    <property type="protein sequence ID" value="CAC5413913.1"/>
    <property type="molecule type" value="Genomic_DNA"/>
</dbReference>
<feature type="coiled-coil region" evidence="1">
    <location>
        <begin position="10"/>
        <end position="41"/>
    </location>
</feature>
<dbReference type="SMART" id="SM00513">
    <property type="entry name" value="SAP"/>
    <property type="match status" value="1"/>
</dbReference>
<dbReference type="Gene3D" id="1.10.720.30">
    <property type="entry name" value="SAP domain"/>
    <property type="match status" value="1"/>
</dbReference>
<name>A0A6J8E1L1_MYTCO</name>
<sequence>MVSNYGSWSLPQLKEELKKRKAKLSERKRELIERLEAYDRNQDFGGQEDLGEDFSMSLPELSKYKDMNTETEFVDFRMGAVETYLEQMDKSLDCDAPIYTRKNF</sequence>
<keyword evidence="4" id="KW-1185">Reference proteome</keyword>
<dbReference type="AlphaFoldDB" id="A0A6J8E1L1"/>
<dbReference type="SUPFAM" id="SSF68906">
    <property type="entry name" value="SAP domain"/>
    <property type="match status" value="1"/>
</dbReference>
<evidence type="ECO:0000313" key="4">
    <source>
        <dbReference type="Proteomes" id="UP000507470"/>
    </source>
</evidence>
<evidence type="ECO:0000313" key="3">
    <source>
        <dbReference type="EMBL" id="CAC5413913.1"/>
    </source>
</evidence>
<dbReference type="Proteomes" id="UP000507470">
    <property type="component" value="Unassembled WGS sequence"/>
</dbReference>
<evidence type="ECO:0000256" key="1">
    <source>
        <dbReference type="SAM" id="Coils"/>
    </source>
</evidence>
<accession>A0A6J8E1L1</accession>
<feature type="domain" description="SAP" evidence="2">
    <location>
        <begin position="5"/>
        <end position="39"/>
    </location>
</feature>
<gene>
    <name evidence="3" type="ORF">MCOR_46767</name>
</gene>
<dbReference type="InterPro" id="IPR036361">
    <property type="entry name" value="SAP_dom_sf"/>
</dbReference>
<evidence type="ECO:0000259" key="2">
    <source>
        <dbReference type="SMART" id="SM00513"/>
    </source>
</evidence>
<keyword evidence="1" id="KW-0175">Coiled coil</keyword>
<dbReference type="InterPro" id="IPR003034">
    <property type="entry name" value="SAP_dom"/>
</dbReference>
<protein>
    <recommendedName>
        <fullName evidence="2">SAP domain-containing protein</fullName>
    </recommendedName>
</protein>
<organism evidence="3 4">
    <name type="scientific">Mytilus coruscus</name>
    <name type="common">Sea mussel</name>
    <dbReference type="NCBI Taxonomy" id="42192"/>
    <lineage>
        <taxon>Eukaryota</taxon>
        <taxon>Metazoa</taxon>
        <taxon>Spiralia</taxon>
        <taxon>Lophotrochozoa</taxon>
        <taxon>Mollusca</taxon>
        <taxon>Bivalvia</taxon>
        <taxon>Autobranchia</taxon>
        <taxon>Pteriomorphia</taxon>
        <taxon>Mytilida</taxon>
        <taxon>Mytiloidea</taxon>
        <taxon>Mytilidae</taxon>
        <taxon>Mytilinae</taxon>
        <taxon>Mytilus</taxon>
    </lineage>
</organism>